<dbReference type="Proteomes" id="UP000031843">
    <property type="component" value="Chromosome secondary"/>
</dbReference>
<dbReference type="KEGG" id="cbw:RR42_s2794"/>
<dbReference type="OrthoDB" id="9155531at2"/>
<evidence type="ECO:0000313" key="1">
    <source>
        <dbReference type="EMBL" id="AJG24375.1"/>
    </source>
</evidence>
<organism evidence="1 2">
    <name type="scientific">Cupriavidus basilensis</name>
    <dbReference type="NCBI Taxonomy" id="68895"/>
    <lineage>
        <taxon>Bacteria</taxon>
        <taxon>Pseudomonadati</taxon>
        <taxon>Pseudomonadota</taxon>
        <taxon>Betaproteobacteria</taxon>
        <taxon>Burkholderiales</taxon>
        <taxon>Burkholderiaceae</taxon>
        <taxon>Cupriavidus</taxon>
    </lineage>
</organism>
<keyword evidence="2" id="KW-1185">Reference proteome</keyword>
<dbReference type="AlphaFoldDB" id="A0A0C4YPG9"/>
<gene>
    <name evidence="1" type="ORF">RR42_s2794</name>
</gene>
<proteinExistence type="predicted"/>
<reference evidence="1 2" key="1">
    <citation type="journal article" date="2015" name="Genome Announc.">
        <title>Complete Genome Sequence of Cupriavidus basilensis 4G11, Isolated from the Oak Ridge Field Research Center Site.</title>
        <authorList>
            <person name="Ray J."/>
            <person name="Waters R.J."/>
            <person name="Skerker J.M."/>
            <person name="Kuehl J.V."/>
            <person name="Price M.N."/>
            <person name="Huang J."/>
            <person name="Chakraborty R."/>
            <person name="Arkin A.P."/>
            <person name="Deutschbauer A."/>
        </authorList>
    </citation>
    <scope>NUCLEOTIDE SEQUENCE [LARGE SCALE GENOMIC DNA]</scope>
    <source>
        <strain evidence="1">4G11</strain>
    </source>
</reference>
<sequence>MSAILIHDLSKVDTLESAALAKIYGGIFRKVLMVPDYKEPTVIYDDGINIRTTDPSKSNVGYDSPFTPIPA</sequence>
<accession>A0A0C4YPG9</accession>
<dbReference type="EMBL" id="CP010537">
    <property type="protein sequence ID" value="AJG24375.1"/>
    <property type="molecule type" value="Genomic_DNA"/>
</dbReference>
<protein>
    <submittedName>
        <fullName evidence="1">Uncharacterized protein</fullName>
    </submittedName>
</protein>
<evidence type="ECO:0000313" key="2">
    <source>
        <dbReference type="Proteomes" id="UP000031843"/>
    </source>
</evidence>
<dbReference type="RefSeq" id="WP_043356505.1">
    <property type="nucleotide sequence ID" value="NZ_CP010537.1"/>
</dbReference>
<name>A0A0C4YPG9_9BURK</name>